<dbReference type="AlphaFoldDB" id="A0AAD3U0B1"/>
<dbReference type="PRINTS" id="PR00465">
    <property type="entry name" value="EP450IV"/>
</dbReference>
<protein>
    <recommendedName>
        <fullName evidence="14">Cytochrome P450</fullName>
    </recommendedName>
</protein>
<dbReference type="GO" id="GO:0005506">
    <property type="term" value="F:iron ion binding"/>
    <property type="evidence" value="ECO:0007669"/>
    <property type="project" value="InterPro"/>
</dbReference>
<evidence type="ECO:0000256" key="10">
    <source>
        <dbReference type="RuleBase" id="RU000461"/>
    </source>
</evidence>
<keyword evidence="5 9" id="KW-0479">Metal-binding</keyword>
<evidence type="ECO:0000256" key="11">
    <source>
        <dbReference type="SAM" id="Phobius"/>
    </source>
</evidence>
<comment type="cofactor">
    <cofactor evidence="1 9">
        <name>heme</name>
        <dbReference type="ChEBI" id="CHEBI:30413"/>
    </cofactor>
</comment>
<feature type="transmembrane region" description="Helical" evidence="11">
    <location>
        <begin position="29"/>
        <end position="48"/>
    </location>
</feature>
<dbReference type="InterPro" id="IPR002403">
    <property type="entry name" value="Cyt_P450_E_grp-IV"/>
</dbReference>
<evidence type="ECO:0000256" key="4">
    <source>
        <dbReference type="ARBA" id="ARBA00022617"/>
    </source>
</evidence>
<keyword evidence="6 10" id="KW-0560">Oxidoreductase</keyword>
<evidence type="ECO:0000256" key="3">
    <source>
        <dbReference type="ARBA" id="ARBA00010617"/>
    </source>
</evidence>
<dbReference type="SUPFAM" id="SSF48264">
    <property type="entry name" value="Cytochrome P450"/>
    <property type="match status" value="1"/>
</dbReference>
<feature type="binding site" description="axial binding residue" evidence="9">
    <location>
        <position position="512"/>
    </location>
    <ligand>
        <name>heme</name>
        <dbReference type="ChEBI" id="CHEBI:30413"/>
    </ligand>
    <ligandPart>
        <name>Fe</name>
        <dbReference type="ChEBI" id="CHEBI:18248"/>
    </ligandPart>
</feature>
<evidence type="ECO:0000256" key="2">
    <source>
        <dbReference type="ARBA" id="ARBA00005179"/>
    </source>
</evidence>
<gene>
    <name evidence="12" type="ORF">CspeluHIS016_0900320</name>
</gene>
<organism evidence="12 13">
    <name type="scientific">Cutaneotrichosporon spelunceum</name>
    <dbReference type="NCBI Taxonomy" id="1672016"/>
    <lineage>
        <taxon>Eukaryota</taxon>
        <taxon>Fungi</taxon>
        <taxon>Dikarya</taxon>
        <taxon>Basidiomycota</taxon>
        <taxon>Agaricomycotina</taxon>
        <taxon>Tremellomycetes</taxon>
        <taxon>Trichosporonales</taxon>
        <taxon>Trichosporonaceae</taxon>
        <taxon>Cutaneotrichosporon</taxon>
    </lineage>
</organism>
<dbReference type="Pfam" id="PF00067">
    <property type="entry name" value="p450"/>
    <property type="match status" value="1"/>
</dbReference>
<keyword evidence="7 9" id="KW-0408">Iron</keyword>
<evidence type="ECO:0000256" key="5">
    <source>
        <dbReference type="ARBA" id="ARBA00022723"/>
    </source>
</evidence>
<name>A0AAD3U0B1_9TREE</name>
<keyword evidence="11" id="KW-1133">Transmembrane helix</keyword>
<reference evidence="12" key="2">
    <citation type="submission" date="2023-06" db="EMBL/GenBank/DDBJ databases">
        <authorList>
            <person name="Kobayashi Y."/>
            <person name="Kayamori A."/>
            <person name="Aoki K."/>
            <person name="Shiwa Y."/>
            <person name="Fujita N."/>
            <person name="Sugita T."/>
            <person name="Iwasaki W."/>
            <person name="Tanaka N."/>
            <person name="Takashima M."/>
        </authorList>
    </citation>
    <scope>NUCLEOTIDE SEQUENCE</scope>
    <source>
        <strain evidence="12">HIS016</strain>
    </source>
</reference>
<evidence type="ECO:0000256" key="9">
    <source>
        <dbReference type="PIRSR" id="PIRSR602403-1"/>
    </source>
</evidence>
<keyword evidence="4 9" id="KW-0349">Heme</keyword>
<dbReference type="GO" id="GO:0004497">
    <property type="term" value="F:monooxygenase activity"/>
    <property type="evidence" value="ECO:0007669"/>
    <property type="project" value="UniProtKB-KW"/>
</dbReference>
<dbReference type="InterPro" id="IPR036396">
    <property type="entry name" value="Cyt_P450_sf"/>
</dbReference>
<keyword evidence="13" id="KW-1185">Reference proteome</keyword>
<dbReference type="InterPro" id="IPR001128">
    <property type="entry name" value="Cyt_P450"/>
</dbReference>
<proteinExistence type="inferred from homology"/>
<dbReference type="InterPro" id="IPR050121">
    <property type="entry name" value="Cytochrome_P450_monoxygenase"/>
</dbReference>
<dbReference type="GO" id="GO:0020037">
    <property type="term" value="F:heme binding"/>
    <property type="evidence" value="ECO:0007669"/>
    <property type="project" value="InterPro"/>
</dbReference>
<keyword evidence="11" id="KW-0472">Membrane</keyword>
<dbReference type="Proteomes" id="UP001222932">
    <property type="component" value="Unassembled WGS sequence"/>
</dbReference>
<dbReference type="Gene3D" id="1.10.630.10">
    <property type="entry name" value="Cytochrome P450"/>
    <property type="match status" value="1"/>
</dbReference>
<keyword evidence="11" id="KW-0812">Transmembrane</keyword>
<dbReference type="PROSITE" id="PS00086">
    <property type="entry name" value="CYTOCHROME_P450"/>
    <property type="match status" value="1"/>
</dbReference>
<evidence type="ECO:0000313" key="12">
    <source>
        <dbReference type="EMBL" id="GMK59815.1"/>
    </source>
</evidence>
<dbReference type="InterPro" id="IPR017972">
    <property type="entry name" value="Cyt_P450_CS"/>
</dbReference>
<dbReference type="EMBL" id="BTCM01000009">
    <property type="protein sequence ID" value="GMK59815.1"/>
    <property type="molecule type" value="Genomic_DNA"/>
</dbReference>
<evidence type="ECO:0008006" key="14">
    <source>
        <dbReference type="Google" id="ProtNLM"/>
    </source>
</evidence>
<dbReference type="PANTHER" id="PTHR24305:SF166">
    <property type="entry name" value="CYTOCHROME P450 12A4, MITOCHONDRIAL-RELATED"/>
    <property type="match status" value="1"/>
</dbReference>
<accession>A0AAD3U0B1</accession>
<evidence type="ECO:0000256" key="8">
    <source>
        <dbReference type="ARBA" id="ARBA00023033"/>
    </source>
</evidence>
<dbReference type="GO" id="GO:0016705">
    <property type="term" value="F:oxidoreductase activity, acting on paired donors, with incorporation or reduction of molecular oxygen"/>
    <property type="evidence" value="ECO:0007669"/>
    <property type="project" value="InterPro"/>
</dbReference>
<dbReference type="PANTHER" id="PTHR24305">
    <property type="entry name" value="CYTOCHROME P450"/>
    <property type="match status" value="1"/>
</dbReference>
<keyword evidence="8 10" id="KW-0503">Monooxygenase</keyword>
<evidence type="ECO:0000256" key="6">
    <source>
        <dbReference type="ARBA" id="ARBA00023002"/>
    </source>
</evidence>
<dbReference type="PRINTS" id="PR00385">
    <property type="entry name" value="P450"/>
</dbReference>
<evidence type="ECO:0000256" key="1">
    <source>
        <dbReference type="ARBA" id="ARBA00001971"/>
    </source>
</evidence>
<evidence type="ECO:0000256" key="7">
    <source>
        <dbReference type="ARBA" id="ARBA00023004"/>
    </source>
</evidence>
<sequence>MSDSFAPPAALRTLQMDSLLGALTDAPRWAIYSIAAAVALTAILLYRYPYRERTLHYRNLPGPASSNFLFGDFPKVQSHPTGRVMQAWFNEYGPTVRAKLLLGDNLIVTADTTAMGFIMQHADHFIKPPAQTRMITRLLGHGLLNVNFDTHRRQRRVLNPAFHPDAIREMVPHMFTKAYELRDKLMEACADPDYADPETAAPRPEDVVAGARKVNMNKYLINTTFDVIGLAGFDYDFGCLREGNHIVTTFRNAMSELQRLTLFGVLQQMIPALDIIPSKRNKLADLARMGTSGVGRECIARKRREMESLHKDDLSKGTFVGKDLLSLMLKANMAKDLLPRDRLDDTEMAYQVSTFILAGSETTSNSLTWTLYRLAMHLDVQQRLREELDTLPTDEPSPEQLNTLPYLENVIHESLRLDPPVPESMRMCTEDVMLPLHTPVKGRDGTMIDSVPMKKGDMIITGYMQVNHNKDIWGPDADRFNPDRFDRPGIPARKAPGTWGNITSFNGGNRNCIGYRFALAEIKAILFVLLRHFQFEMLPSSPTITAKNFIIMLPWVVGEENVGSQMPLMVRPLEQ</sequence>
<comment type="similarity">
    <text evidence="3 10">Belongs to the cytochrome P450 family.</text>
</comment>
<comment type="caution">
    <text evidence="12">The sequence shown here is derived from an EMBL/GenBank/DDBJ whole genome shotgun (WGS) entry which is preliminary data.</text>
</comment>
<evidence type="ECO:0000313" key="13">
    <source>
        <dbReference type="Proteomes" id="UP001222932"/>
    </source>
</evidence>
<reference evidence="12" key="1">
    <citation type="journal article" date="2023" name="BMC Genomics">
        <title>Chromosome-level genome assemblies of Cutaneotrichosporon spp. (Trichosporonales, Basidiomycota) reveal imbalanced evolution between nucleotide sequences and chromosome synteny.</title>
        <authorList>
            <person name="Kobayashi Y."/>
            <person name="Kayamori A."/>
            <person name="Aoki K."/>
            <person name="Shiwa Y."/>
            <person name="Matsutani M."/>
            <person name="Fujita N."/>
            <person name="Sugita T."/>
            <person name="Iwasaki W."/>
            <person name="Tanaka N."/>
            <person name="Takashima M."/>
        </authorList>
    </citation>
    <scope>NUCLEOTIDE SEQUENCE</scope>
    <source>
        <strain evidence="12">HIS016</strain>
    </source>
</reference>
<comment type="pathway">
    <text evidence="2">Secondary metabolite biosynthesis.</text>
</comment>